<evidence type="ECO:0000313" key="2">
    <source>
        <dbReference type="EMBL" id="OWP63151.1"/>
    </source>
</evidence>
<keyword evidence="1" id="KW-0732">Signal</keyword>
<feature type="chain" id="PRO_5013009703" evidence="1">
    <location>
        <begin position="23"/>
        <end position="185"/>
    </location>
</feature>
<sequence length="185" mass="20633">MKVFFLFLLLFIATGPATRAQACRQVEIAVTPVQKKVLREYITQCRRGRYFVEDKGLVKLVAYQNAAGQQVWQLVALIDDRYQANPATAYSLFGNDVILVYQADSLGNISERPAPDKQAANAILTPIVASRTYRQPLITESFVDVPKADGGTRKVPTRTVIGGNYWNSQKILFYPDGTYKVLIGV</sequence>
<dbReference type="OrthoDB" id="954776at2"/>
<dbReference type="Proteomes" id="UP000197277">
    <property type="component" value="Unassembled WGS sequence"/>
</dbReference>
<dbReference type="RefSeq" id="WP_088464445.1">
    <property type="nucleotide sequence ID" value="NZ_NIRR01000015.1"/>
</dbReference>
<name>A0A246FKS6_9BACT</name>
<feature type="signal peptide" evidence="1">
    <location>
        <begin position="1"/>
        <end position="22"/>
    </location>
</feature>
<accession>A0A246FKS6</accession>
<evidence type="ECO:0000256" key="1">
    <source>
        <dbReference type="SAM" id="SignalP"/>
    </source>
</evidence>
<proteinExistence type="predicted"/>
<evidence type="ECO:0000313" key="3">
    <source>
        <dbReference type="Proteomes" id="UP000197277"/>
    </source>
</evidence>
<dbReference type="EMBL" id="NIRR01000015">
    <property type="protein sequence ID" value="OWP63151.1"/>
    <property type="molecule type" value="Genomic_DNA"/>
</dbReference>
<protein>
    <submittedName>
        <fullName evidence="2">Uncharacterized protein</fullName>
    </submittedName>
</protein>
<dbReference type="AlphaFoldDB" id="A0A246FKS6"/>
<organism evidence="2 3">
    <name type="scientific">Hymenobacter amundsenii</name>
    <dbReference type="NCBI Taxonomy" id="2006685"/>
    <lineage>
        <taxon>Bacteria</taxon>
        <taxon>Pseudomonadati</taxon>
        <taxon>Bacteroidota</taxon>
        <taxon>Cytophagia</taxon>
        <taxon>Cytophagales</taxon>
        <taxon>Hymenobacteraceae</taxon>
        <taxon>Hymenobacter</taxon>
    </lineage>
</organism>
<reference evidence="2 3" key="1">
    <citation type="submission" date="2017-06" db="EMBL/GenBank/DDBJ databases">
        <title>Hymenobacter amundsenii sp. nov. isolated from regoliths in Antarctica.</title>
        <authorList>
            <person name="Sedlacek I."/>
            <person name="Kralova S."/>
            <person name="Pantucek R."/>
            <person name="Svec P."/>
            <person name="Holochova P."/>
            <person name="Stankova E."/>
            <person name="Vrbovska V."/>
            <person name="Busse H.-J."/>
        </authorList>
    </citation>
    <scope>NUCLEOTIDE SEQUENCE [LARGE SCALE GENOMIC DNA]</scope>
    <source>
        <strain evidence="2 3">CCM 8682</strain>
    </source>
</reference>
<keyword evidence="3" id="KW-1185">Reference proteome</keyword>
<gene>
    <name evidence="2" type="ORF">CDA63_10680</name>
</gene>
<comment type="caution">
    <text evidence="2">The sequence shown here is derived from an EMBL/GenBank/DDBJ whole genome shotgun (WGS) entry which is preliminary data.</text>
</comment>